<dbReference type="OrthoDB" id="10263226at2759"/>
<dbReference type="SMART" id="SM01340">
    <property type="entry name" value="DNA_mis_repair"/>
    <property type="match status" value="1"/>
</dbReference>
<feature type="region of interest" description="Disordered" evidence="3">
    <location>
        <begin position="548"/>
        <end position="621"/>
    </location>
</feature>
<dbReference type="InterPro" id="IPR002099">
    <property type="entry name" value="MutL/Mlh/PMS"/>
</dbReference>
<dbReference type="GO" id="GO:0006298">
    <property type="term" value="P:mismatch repair"/>
    <property type="evidence" value="ECO:0007669"/>
    <property type="project" value="InterPro"/>
</dbReference>
<dbReference type="CDD" id="cd16926">
    <property type="entry name" value="HATPase_MutL-MLH-PMS-like"/>
    <property type="match status" value="1"/>
</dbReference>
<dbReference type="FunFam" id="3.30.230.10:FF:000128">
    <property type="entry name" value="DNA mismatch repair protein, putative"/>
    <property type="match status" value="1"/>
</dbReference>
<dbReference type="GO" id="GO:0032389">
    <property type="term" value="C:MutLalpha complex"/>
    <property type="evidence" value="ECO:0007669"/>
    <property type="project" value="TreeGrafter"/>
</dbReference>
<comment type="caution">
    <text evidence="5">The sequence shown here is derived from an EMBL/GenBank/DDBJ whole genome shotgun (WGS) entry which is preliminary data.</text>
</comment>
<name>A0A3D8S6D5_9EURO</name>
<feature type="compositionally biased region" description="Polar residues" evidence="3">
    <location>
        <begin position="548"/>
        <end position="573"/>
    </location>
</feature>
<keyword evidence="2" id="KW-0227">DNA damage</keyword>
<dbReference type="InterPro" id="IPR020568">
    <property type="entry name" value="Ribosomal_Su5_D2-typ_SF"/>
</dbReference>
<dbReference type="Pfam" id="PF13589">
    <property type="entry name" value="HATPase_c_3"/>
    <property type="match status" value="1"/>
</dbReference>
<dbReference type="InterPro" id="IPR036890">
    <property type="entry name" value="HATPase_C_sf"/>
</dbReference>
<comment type="similarity">
    <text evidence="1">Belongs to the DNA mismatch repair MutL/HexB family.</text>
</comment>
<dbReference type="RefSeq" id="XP_026604684.1">
    <property type="nucleotide sequence ID" value="XM_026747204.1"/>
</dbReference>
<dbReference type="GO" id="GO:0030983">
    <property type="term" value="F:mismatched DNA binding"/>
    <property type="evidence" value="ECO:0007669"/>
    <property type="project" value="InterPro"/>
</dbReference>
<feature type="region of interest" description="Disordered" evidence="3">
    <location>
        <begin position="664"/>
        <end position="686"/>
    </location>
</feature>
<dbReference type="GO" id="GO:0061982">
    <property type="term" value="P:meiosis I cell cycle process"/>
    <property type="evidence" value="ECO:0007669"/>
    <property type="project" value="UniProtKB-ARBA"/>
</dbReference>
<dbReference type="SUPFAM" id="SSF55874">
    <property type="entry name" value="ATPase domain of HSP90 chaperone/DNA topoisomerase II/histidine kinase"/>
    <property type="match status" value="1"/>
</dbReference>
<dbReference type="FunFam" id="3.30.565.10:FF:000017">
    <property type="entry name" value="PMS1 homolog 1, mismatch repair system component"/>
    <property type="match status" value="1"/>
</dbReference>
<dbReference type="STRING" id="1810919.A0A3D8S6D5"/>
<evidence type="ECO:0000313" key="6">
    <source>
        <dbReference type="Proteomes" id="UP000256690"/>
    </source>
</evidence>
<dbReference type="Gene3D" id="3.30.230.10">
    <property type="match status" value="1"/>
</dbReference>
<dbReference type="PANTHER" id="PTHR10073">
    <property type="entry name" value="DNA MISMATCH REPAIR PROTEIN MLH, PMS, MUTL"/>
    <property type="match status" value="1"/>
</dbReference>
<reference evidence="5 6" key="1">
    <citation type="journal article" date="2018" name="IMA Fungus">
        <title>IMA Genome-F 9: Draft genome sequence of Annulohypoxylon stygium, Aspergillus mulundensis, Berkeleyomyces basicola (syn. Thielaviopsis basicola), Ceratocystis smalleyi, two Cercospora beticola strains, Coleophoma cylindrospora, Fusarium fracticaudum, Phialophora cf. hyalina, and Morchella septimelata.</title>
        <authorList>
            <person name="Wingfield B.D."/>
            <person name="Bills G.F."/>
            <person name="Dong Y."/>
            <person name="Huang W."/>
            <person name="Nel W.J."/>
            <person name="Swalarsk-Parry B.S."/>
            <person name="Vaghefi N."/>
            <person name="Wilken P.M."/>
            <person name="An Z."/>
            <person name="de Beer Z.W."/>
            <person name="De Vos L."/>
            <person name="Chen L."/>
            <person name="Duong T.A."/>
            <person name="Gao Y."/>
            <person name="Hammerbacher A."/>
            <person name="Kikkert J.R."/>
            <person name="Li Y."/>
            <person name="Li H."/>
            <person name="Li K."/>
            <person name="Li Q."/>
            <person name="Liu X."/>
            <person name="Ma X."/>
            <person name="Naidoo K."/>
            <person name="Pethybridge S.J."/>
            <person name="Sun J."/>
            <person name="Steenkamp E.T."/>
            <person name="van der Nest M.A."/>
            <person name="van Wyk S."/>
            <person name="Wingfield M.J."/>
            <person name="Xiong C."/>
            <person name="Yue Q."/>
            <person name="Zhang X."/>
        </authorList>
    </citation>
    <scope>NUCLEOTIDE SEQUENCE [LARGE SCALE GENOMIC DNA]</scope>
    <source>
        <strain evidence="5 6">DSM 5745</strain>
    </source>
</reference>
<protein>
    <recommendedName>
        <fullName evidence="4">DNA mismatch repair protein S5 domain-containing protein</fullName>
    </recommendedName>
</protein>
<sequence length="851" mass="92492">MPIVALPPTTVRAIGSTSIISDPCSLAKELLDNALDASATSVSIEISQDTVDLIQVKDNGHGIPAADHNLVCRRAFTSKIHTVEDLRNIGGKSLGFRGEALASAAEVSGTLTVSTRVDTDPVGSSLKYGRNGELVSTERISHPVGTTVRVSNLFRQIPVRRQTAIKSAKKTLLRIKKMVQAYAMSRPSIRLFFKILKAKNESGNLMYAPGNNATLMEAALKVAGTEVVSNSELKKWPVSSDEVGDSRDDSGYRLIALLPRLGSDFTKFNNLGQYISIDGRPLSSGRGVTQVIVKLYKTYLRSVASRDGLSPPITDPFLCIHILCPEGTYDVNVEPAKDDVLFEDQHAVLSLVEGLLRDIYGDQPDAHADSEPTEQEREPPCRNGFEALLSARPNQSTFSTPTSATNQDRGFMSARSIVPAEPRLSPPEPHGHARRADRASFSRFNNSRVSNALPGVDAQGQRRPVPYKETHSPGINPSPHGARRASHFSACLPSPVSSENSPSSLGPSQLSPTTPVRSMRQEQREIDKERYGNGSLDAWFLRLSQASQPPGLTEESQAPNQEPSLSQLTQNRFGPSSGSPDSSSVSNIEPSQTQLINRPPSPMLDLDSTEPPPRVLPQPAKFVNKPGLPVLEQWSARLYNASSPDENPELQKALEFETRKKAAIQERRKQLQSSASVSASTNSPHQSKYLAARAALSSQPDSIPRVSVVGKATSSDSAVKPLLSPHDPRAYLLRLQNDGPGSSKLKRIASGKLPFEKIPDGYDLHAVGLRCPVDMHLLRASSKAISKSDLYTRSGDQSEGFTSPNINADITTWHDRLSELIRAQYRSSEGSDFSRLEFDFSGISQISRASV</sequence>
<dbReference type="GO" id="GO:0016887">
    <property type="term" value="F:ATP hydrolysis activity"/>
    <property type="evidence" value="ECO:0007669"/>
    <property type="project" value="InterPro"/>
</dbReference>
<feature type="compositionally biased region" description="Polar residues" evidence="3">
    <location>
        <begin position="587"/>
        <end position="596"/>
    </location>
</feature>
<dbReference type="PANTHER" id="PTHR10073:SF41">
    <property type="entry name" value="MISMATCH REPAIR PROTEIN, PUTATIVE (AFU_ORTHOLOGUE AFUA_8G05820)-RELATED"/>
    <property type="match status" value="1"/>
</dbReference>
<dbReference type="AlphaFoldDB" id="A0A3D8S6D5"/>
<dbReference type="PROSITE" id="PS00058">
    <property type="entry name" value="DNA_MISMATCH_REPAIR_1"/>
    <property type="match status" value="1"/>
</dbReference>
<feature type="compositionally biased region" description="Low complexity" evidence="3">
    <location>
        <begin position="441"/>
        <end position="452"/>
    </location>
</feature>
<feature type="compositionally biased region" description="Polar residues" evidence="3">
    <location>
        <begin position="392"/>
        <end position="408"/>
    </location>
</feature>
<dbReference type="InterPro" id="IPR014762">
    <property type="entry name" value="DNA_mismatch_repair_CS"/>
</dbReference>
<organism evidence="5 6">
    <name type="scientific">Aspergillus mulundensis</name>
    <dbReference type="NCBI Taxonomy" id="1810919"/>
    <lineage>
        <taxon>Eukaryota</taxon>
        <taxon>Fungi</taxon>
        <taxon>Dikarya</taxon>
        <taxon>Ascomycota</taxon>
        <taxon>Pezizomycotina</taxon>
        <taxon>Eurotiomycetes</taxon>
        <taxon>Eurotiomycetidae</taxon>
        <taxon>Eurotiales</taxon>
        <taxon>Aspergillaceae</taxon>
        <taxon>Aspergillus</taxon>
        <taxon>Aspergillus subgen. Nidulantes</taxon>
    </lineage>
</organism>
<feature type="compositionally biased region" description="Low complexity" evidence="3">
    <location>
        <begin position="673"/>
        <end position="683"/>
    </location>
</feature>
<dbReference type="GO" id="GO:0140664">
    <property type="term" value="F:ATP-dependent DNA damage sensor activity"/>
    <property type="evidence" value="ECO:0007669"/>
    <property type="project" value="InterPro"/>
</dbReference>
<dbReference type="GO" id="GO:0005524">
    <property type="term" value="F:ATP binding"/>
    <property type="evidence" value="ECO:0007669"/>
    <property type="project" value="InterPro"/>
</dbReference>
<dbReference type="SUPFAM" id="SSF54211">
    <property type="entry name" value="Ribosomal protein S5 domain 2-like"/>
    <property type="match status" value="1"/>
</dbReference>
<feature type="compositionally biased region" description="Low complexity" evidence="3">
    <location>
        <begin position="574"/>
        <end position="586"/>
    </location>
</feature>
<dbReference type="InterPro" id="IPR038973">
    <property type="entry name" value="MutL/Mlh/Pms-like"/>
</dbReference>
<dbReference type="InterPro" id="IPR014721">
    <property type="entry name" value="Ribsml_uS5_D2-typ_fold_subgr"/>
</dbReference>
<feature type="compositionally biased region" description="Basic and acidic residues" evidence="3">
    <location>
        <begin position="429"/>
        <end position="440"/>
    </location>
</feature>
<gene>
    <name evidence="5" type="ORF">DSM5745_05188</name>
</gene>
<feature type="compositionally biased region" description="Basic and acidic residues" evidence="3">
    <location>
        <begin position="519"/>
        <end position="531"/>
    </location>
</feature>
<dbReference type="EMBL" id="PVWQ01000005">
    <property type="protein sequence ID" value="RDW81631.1"/>
    <property type="molecule type" value="Genomic_DNA"/>
</dbReference>
<dbReference type="Pfam" id="PF01119">
    <property type="entry name" value="DNA_mis_repair"/>
    <property type="match status" value="1"/>
</dbReference>
<dbReference type="Proteomes" id="UP000256690">
    <property type="component" value="Unassembled WGS sequence"/>
</dbReference>
<feature type="compositionally biased region" description="Low complexity" evidence="3">
    <location>
        <begin position="493"/>
        <end position="515"/>
    </location>
</feature>
<evidence type="ECO:0000256" key="1">
    <source>
        <dbReference type="ARBA" id="ARBA00006082"/>
    </source>
</evidence>
<accession>A0A3D8S6D5</accession>
<keyword evidence="6" id="KW-1185">Reference proteome</keyword>
<evidence type="ECO:0000256" key="2">
    <source>
        <dbReference type="ARBA" id="ARBA00022763"/>
    </source>
</evidence>
<evidence type="ECO:0000256" key="3">
    <source>
        <dbReference type="SAM" id="MobiDB-lite"/>
    </source>
</evidence>
<evidence type="ECO:0000259" key="4">
    <source>
        <dbReference type="SMART" id="SM01340"/>
    </source>
</evidence>
<dbReference type="InterPro" id="IPR013507">
    <property type="entry name" value="DNA_mismatch_S5_2-like"/>
</dbReference>
<evidence type="ECO:0000313" key="5">
    <source>
        <dbReference type="EMBL" id="RDW81631.1"/>
    </source>
</evidence>
<dbReference type="CDD" id="cd03485">
    <property type="entry name" value="MutL_Trans_hPMS_1_like"/>
    <property type="match status" value="1"/>
</dbReference>
<dbReference type="Gene3D" id="3.30.565.10">
    <property type="entry name" value="Histidine kinase-like ATPase, C-terminal domain"/>
    <property type="match status" value="1"/>
</dbReference>
<feature type="region of interest" description="Disordered" evidence="3">
    <location>
        <begin position="391"/>
        <end position="410"/>
    </location>
</feature>
<dbReference type="GeneID" id="38115558"/>
<feature type="region of interest" description="Disordered" evidence="3">
    <location>
        <begin position="420"/>
        <end position="531"/>
    </location>
</feature>
<dbReference type="NCBIfam" id="TIGR00585">
    <property type="entry name" value="mutl"/>
    <property type="match status" value="1"/>
</dbReference>
<proteinExistence type="inferred from homology"/>
<feature type="domain" description="DNA mismatch repair protein S5" evidence="4">
    <location>
        <begin position="219"/>
        <end position="361"/>
    </location>
</feature>